<dbReference type="Gene3D" id="1.10.12.10">
    <property type="entry name" value="Lyase 2-enoyl-coa Hydratase, Chain A, domain 2"/>
    <property type="match status" value="1"/>
</dbReference>
<dbReference type="CDD" id="cd06558">
    <property type="entry name" value="crotonase-like"/>
    <property type="match status" value="1"/>
</dbReference>
<dbReference type="Proteomes" id="UP000598996">
    <property type="component" value="Unassembled WGS sequence"/>
</dbReference>
<evidence type="ECO:0000256" key="4">
    <source>
        <dbReference type="ARBA" id="ARBA00023717"/>
    </source>
</evidence>
<evidence type="ECO:0000256" key="3">
    <source>
        <dbReference type="ARBA" id="ARBA00023709"/>
    </source>
</evidence>
<dbReference type="Gene3D" id="3.90.226.10">
    <property type="entry name" value="2-enoyl-CoA Hydratase, Chain A, domain 1"/>
    <property type="match status" value="1"/>
</dbReference>
<evidence type="ECO:0000256" key="1">
    <source>
        <dbReference type="ARBA" id="ARBA00005254"/>
    </source>
</evidence>
<dbReference type="SUPFAM" id="SSF52096">
    <property type="entry name" value="ClpP/crotonase"/>
    <property type="match status" value="1"/>
</dbReference>
<name>A0ABS1W0B6_9ACTN</name>
<dbReference type="Pfam" id="PF00378">
    <property type="entry name" value="ECH_1"/>
    <property type="match status" value="1"/>
</dbReference>
<evidence type="ECO:0000256" key="2">
    <source>
        <dbReference type="ARBA" id="ARBA00023239"/>
    </source>
</evidence>
<reference evidence="5 6" key="1">
    <citation type="submission" date="2021-01" db="EMBL/GenBank/DDBJ databases">
        <title>Actinoplanes sp. nov. LDG1-01 isolated from lichen.</title>
        <authorList>
            <person name="Saeng-In P."/>
            <person name="Phongsopitanun W."/>
            <person name="Kanchanasin P."/>
            <person name="Yuki M."/>
            <person name="Kudo T."/>
            <person name="Ohkuma M."/>
            <person name="Tanasupawat S."/>
        </authorList>
    </citation>
    <scope>NUCLEOTIDE SEQUENCE [LARGE SCALE GENOMIC DNA]</scope>
    <source>
        <strain evidence="5 6">LDG1-01</strain>
    </source>
</reference>
<gene>
    <name evidence="5" type="ORF">JKJ07_38115</name>
</gene>
<proteinExistence type="inferred from homology"/>
<accession>A0ABS1W0B6</accession>
<dbReference type="InterPro" id="IPR029045">
    <property type="entry name" value="ClpP/crotonase-like_dom_sf"/>
</dbReference>
<keyword evidence="6" id="KW-1185">Reference proteome</keyword>
<comment type="caution">
    <text evidence="5">The sequence shown here is derived from an EMBL/GenBank/DDBJ whole genome shotgun (WGS) entry which is preliminary data.</text>
</comment>
<sequence length="273" mass="28430">MTREGGAVTEAEQAAEPAVLTERRGAVTVLTLNRPEARNAVDSRLATELGEALAAFDADPEARVAVVTGAGEAFCDGADVEAILRGEDLFARGHREWGFAGFTQHTVDKPVLAAVNGPADGGGTEIVFACDLAVVAETATFSLSEVRLGLLAGAGGVIRLARQLPAKLANEMVLTGRPLDAATAYRWGLVNQVVPASEVLEAAVSLAAELAANAPLAVQASKRLLRASWADALSEEELWTASDREFAGLGNSADALEGLRAFAEGRDPIWSGR</sequence>
<protein>
    <submittedName>
        <fullName evidence="5">Enoyl-CoA hydratase/isomerase family protein</fullName>
    </submittedName>
</protein>
<comment type="catalytic activity">
    <reaction evidence="4">
        <text>a 4-saturated-(3S)-3-hydroxyacyl-CoA = a (3E)-enoyl-CoA + H2O</text>
        <dbReference type="Rhea" id="RHEA:20724"/>
        <dbReference type="ChEBI" id="CHEBI:15377"/>
        <dbReference type="ChEBI" id="CHEBI:58521"/>
        <dbReference type="ChEBI" id="CHEBI:137480"/>
        <dbReference type="EC" id="4.2.1.17"/>
    </reaction>
</comment>
<dbReference type="InterPro" id="IPR001753">
    <property type="entry name" value="Enoyl-CoA_hydra/iso"/>
</dbReference>
<dbReference type="EMBL" id="JAENHO010000013">
    <property type="protein sequence ID" value="MBL7260154.1"/>
    <property type="molecule type" value="Genomic_DNA"/>
</dbReference>
<comment type="similarity">
    <text evidence="1">Belongs to the enoyl-CoA hydratase/isomerase family.</text>
</comment>
<evidence type="ECO:0000313" key="5">
    <source>
        <dbReference type="EMBL" id="MBL7260154.1"/>
    </source>
</evidence>
<evidence type="ECO:0000313" key="6">
    <source>
        <dbReference type="Proteomes" id="UP000598996"/>
    </source>
</evidence>
<organism evidence="5 6">
    <name type="scientific">Paractinoplanes lichenicola</name>
    <dbReference type="NCBI Taxonomy" id="2802976"/>
    <lineage>
        <taxon>Bacteria</taxon>
        <taxon>Bacillati</taxon>
        <taxon>Actinomycetota</taxon>
        <taxon>Actinomycetes</taxon>
        <taxon>Micromonosporales</taxon>
        <taxon>Micromonosporaceae</taxon>
        <taxon>Paractinoplanes</taxon>
    </lineage>
</organism>
<dbReference type="PANTHER" id="PTHR11941:SF54">
    <property type="entry name" value="ENOYL-COA HYDRATASE, MITOCHONDRIAL"/>
    <property type="match status" value="1"/>
</dbReference>
<dbReference type="PANTHER" id="PTHR11941">
    <property type="entry name" value="ENOYL-COA HYDRATASE-RELATED"/>
    <property type="match status" value="1"/>
</dbReference>
<dbReference type="InterPro" id="IPR014748">
    <property type="entry name" value="Enoyl-CoA_hydra_C"/>
</dbReference>
<comment type="catalytic activity">
    <reaction evidence="3">
        <text>a (3S)-3-hydroxyacyl-CoA = a (2E)-enoyl-CoA + H2O</text>
        <dbReference type="Rhea" id="RHEA:16105"/>
        <dbReference type="ChEBI" id="CHEBI:15377"/>
        <dbReference type="ChEBI" id="CHEBI:57318"/>
        <dbReference type="ChEBI" id="CHEBI:58856"/>
        <dbReference type="EC" id="4.2.1.17"/>
    </reaction>
</comment>
<keyword evidence="2" id="KW-0456">Lyase</keyword>